<dbReference type="RefSeq" id="WP_303490222.1">
    <property type="nucleotide sequence ID" value="NZ_JAUOPB010000001.1"/>
</dbReference>
<evidence type="ECO:0000256" key="1">
    <source>
        <dbReference type="SAM" id="MobiDB-lite"/>
    </source>
</evidence>
<sequence length="272" mass="30709">MWHKVANKLLGNVHAQHCMPSLQPVLHAWFTSGLRAFSFLFILVFASACTMSERVEYSDIEGRIPERFFETINTYAVSEAWLASQLGQASIIQDGPRQQKIHTYKVTRKKIEQVNYMWLIRSSETQQQAEYLHFVFIDDKLVSHWGDSSPQVSFNEPPVNTTFIRDEIQLVAPKSQAVKPSSQSAMNNNMNTGGNSNASETEVMTRATSADNSVVYKPQPQNEVVEIDLMQADGSKVQPSQERVTPNKGVQEPEKPPVNTPPPKEFNFPPTR</sequence>
<protein>
    <recommendedName>
        <fullName evidence="5">Lipoprotein</fullName>
    </recommendedName>
</protein>
<proteinExistence type="predicted"/>
<keyword evidence="2" id="KW-0812">Transmembrane</keyword>
<accession>A0AAW7X352</accession>
<evidence type="ECO:0000313" key="4">
    <source>
        <dbReference type="Proteomes" id="UP001169760"/>
    </source>
</evidence>
<evidence type="ECO:0000256" key="2">
    <source>
        <dbReference type="SAM" id="Phobius"/>
    </source>
</evidence>
<dbReference type="AlphaFoldDB" id="A0AAW7X352"/>
<evidence type="ECO:0008006" key="5">
    <source>
        <dbReference type="Google" id="ProtNLM"/>
    </source>
</evidence>
<reference evidence="3" key="1">
    <citation type="submission" date="2023-07" db="EMBL/GenBank/DDBJ databases">
        <title>Genome content predicts the carbon catabolic preferences of heterotrophic bacteria.</title>
        <authorList>
            <person name="Gralka M."/>
        </authorList>
    </citation>
    <scope>NUCLEOTIDE SEQUENCE</scope>
    <source>
        <strain evidence="3">I3M17_2</strain>
    </source>
</reference>
<dbReference type="Proteomes" id="UP001169760">
    <property type="component" value="Unassembled WGS sequence"/>
</dbReference>
<evidence type="ECO:0000313" key="3">
    <source>
        <dbReference type="EMBL" id="MDO6421036.1"/>
    </source>
</evidence>
<organism evidence="3 4">
    <name type="scientific">Saccharophagus degradans</name>
    <dbReference type="NCBI Taxonomy" id="86304"/>
    <lineage>
        <taxon>Bacteria</taxon>
        <taxon>Pseudomonadati</taxon>
        <taxon>Pseudomonadota</taxon>
        <taxon>Gammaproteobacteria</taxon>
        <taxon>Cellvibrionales</taxon>
        <taxon>Cellvibrionaceae</taxon>
        <taxon>Saccharophagus</taxon>
    </lineage>
</organism>
<keyword evidence="2" id="KW-0472">Membrane</keyword>
<name>A0AAW7X352_9GAMM</name>
<gene>
    <name evidence="3" type="ORF">Q4521_00975</name>
</gene>
<feature type="compositionally biased region" description="Low complexity" evidence="1">
    <location>
        <begin position="184"/>
        <end position="198"/>
    </location>
</feature>
<comment type="caution">
    <text evidence="3">The sequence shown here is derived from an EMBL/GenBank/DDBJ whole genome shotgun (WGS) entry which is preliminary data.</text>
</comment>
<keyword evidence="2" id="KW-1133">Transmembrane helix</keyword>
<feature type="transmembrane region" description="Helical" evidence="2">
    <location>
        <begin position="29"/>
        <end position="49"/>
    </location>
</feature>
<feature type="region of interest" description="Disordered" evidence="1">
    <location>
        <begin position="225"/>
        <end position="272"/>
    </location>
</feature>
<dbReference type="EMBL" id="JAUOPB010000001">
    <property type="protein sequence ID" value="MDO6421036.1"/>
    <property type="molecule type" value="Genomic_DNA"/>
</dbReference>
<feature type="region of interest" description="Disordered" evidence="1">
    <location>
        <begin position="176"/>
        <end position="198"/>
    </location>
</feature>